<comment type="similarity">
    <text evidence="1 3">Belongs to the insulin family.</text>
</comment>
<keyword evidence="3" id="KW-0964">Secreted</keyword>
<keyword evidence="7" id="KW-1185">Reference proteome</keyword>
<dbReference type="InterPro" id="IPR022352">
    <property type="entry name" value="Ins/IGF/rlx"/>
</dbReference>
<dbReference type="InterPro" id="IPR036438">
    <property type="entry name" value="Insulin-like_sf"/>
</dbReference>
<dbReference type="GO" id="GO:0051897">
    <property type="term" value="P:positive regulation of phosphatidylinositol 3-kinase/protein kinase B signal transduction"/>
    <property type="evidence" value="ECO:0007669"/>
    <property type="project" value="TreeGrafter"/>
</dbReference>
<sequence>MISSPWFIHHEHKSALVRLHAFQRFLKQSKMKTYYQLVALAIFLSLGLSEQAMPERLCGRNLADALDLVCYDRGFHWEVRKRSGMPVLSKRHNTMTSEIIYGKRSYSNRRGVVEECCYIGCNYDILESYCAQPGDDAPGSGSRILFGRTTPRPIPVRQTTPPPPVVTTPSHDFPSAVFNSNHRRGHAARKHFFYVQLGTRPTRSPLI</sequence>
<evidence type="ECO:0000256" key="1">
    <source>
        <dbReference type="ARBA" id="ARBA00009034"/>
    </source>
</evidence>
<dbReference type="GO" id="GO:0048009">
    <property type="term" value="P:insulin-like growth factor receptor signaling pathway"/>
    <property type="evidence" value="ECO:0007669"/>
    <property type="project" value="TreeGrafter"/>
</dbReference>
<feature type="region of interest" description="Disordered" evidence="4">
    <location>
        <begin position="148"/>
        <end position="170"/>
    </location>
</feature>
<dbReference type="GO" id="GO:0008283">
    <property type="term" value="P:cell population proliferation"/>
    <property type="evidence" value="ECO:0007669"/>
    <property type="project" value="TreeGrafter"/>
</dbReference>
<dbReference type="AlphaFoldDB" id="A0AAN8J9W4"/>
<reference evidence="6 7" key="1">
    <citation type="submission" date="2024-01" db="EMBL/GenBank/DDBJ databases">
        <title>The genome of the rayed Mediterranean limpet Patella caerulea (Linnaeus, 1758).</title>
        <authorList>
            <person name="Anh-Thu Weber A."/>
            <person name="Halstead-Nussloch G."/>
        </authorList>
    </citation>
    <scope>NUCLEOTIDE SEQUENCE [LARGE SCALE GENOMIC DNA]</scope>
    <source>
        <strain evidence="6">AATW-2023a</strain>
        <tissue evidence="6">Whole specimen</tissue>
    </source>
</reference>
<dbReference type="Proteomes" id="UP001347796">
    <property type="component" value="Unassembled WGS sequence"/>
</dbReference>
<keyword evidence="2" id="KW-1015">Disulfide bond</keyword>
<gene>
    <name evidence="6" type="ORF">SNE40_019075</name>
</gene>
<dbReference type="GO" id="GO:0008284">
    <property type="term" value="P:positive regulation of cell population proliferation"/>
    <property type="evidence" value="ECO:0007669"/>
    <property type="project" value="TreeGrafter"/>
</dbReference>
<dbReference type="GO" id="GO:0043066">
    <property type="term" value="P:negative regulation of apoptotic process"/>
    <property type="evidence" value="ECO:0007669"/>
    <property type="project" value="TreeGrafter"/>
</dbReference>
<dbReference type="InterPro" id="IPR016179">
    <property type="entry name" value="Insulin-like"/>
</dbReference>
<proteinExistence type="inferred from homology"/>
<organism evidence="6 7">
    <name type="scientific">Patella caerulea</name>
    <name type="common">Rayed Mediterranean limpet</name>
    <dbReference type="NCBI Taxonomy" id="87958"/>
    <lineage>
        <taxon>Eukaryota</taxon>
        <taxon>Metazoa</taxon>
        <taxon>Spiralia</taxon>
        <taxon>Lophotrochozoa</taxon>
        <taxon>Mollusca</taxon>
        <taxon>Gastropoda</taxon>
        <taxon>Patellogastropoda</taxon>
        <taxon>Patelloidea</taxon>
        <taxon>Patellidae</taxon>
        <taxon>Patella</taxon>
    </lineage>
</organism>
<evidence type="ECO:0000259" key="5">
    <source>
        <dbReference type="SMART" id="SM00078"/>
    </source>
</evidence>
<dbReference type="Gene3D" id="1.10.100.10">
    <property type="entry name" value="Insulin-like"/>
    <property type="match status" value="1"/>
</dbReference>
<dbReference type="GO" id="GO:0005179">
    <property type="term" value="F:hormone activity"/>
    <property type="evidence" value="ECO:0007669"/>
    <property type="project" value="InterPro"/>
</dbReference>
<evidence type="ECO:0000256" key="3">
    <source>
        <dbReference type="RuleBase" id="RU000406"/>
    </source>
</evidence>
<dbReference type="InterPro" id="IPR022353">
    <property type="entry name" value="Insulin_CS"/>
</dbReference>
<dbReference type="Pfam" id="PF00049">
    <property type="entry name" value="Insulin"/>
    <property type="match status" value="1"/>
</dbReference>
<dbReference type="GO" id="GO:0005615">
    <property type="term" value="C:extracellular space"/>
    <property type="evidence" value="ECO:0007669"/>
    <property type="project" value="TreeGrafter"/>
</dbReference>
<dbReference type="PRINTS" id="PR00276">
    <property type="entry name" value="INSULINFAMLY"/>
</dbReference>
<evidence type="ECO:0000313" key="6">
    <source>
        <dbReference type="EMBL" id="KAK6170763.1"/>
    </source>
</evidence>
<name>A0AAN8J9W4_PATCE</name>
<dbReference type="SUPFAM" id="SSF56994">
    <property type="entry name" value="Insulin-like"/>
    <property type="match status" value="1"/>
</dbReference>
<protein>
    <recommendedName>
        <fullName evidence="5">Insulin-like domain-containing protein</fullName>
    </recommendedName>
</protein>
<accession>A0AAN8J9W4</accession>
<dbReference type="GO" id="GO:0005159">
    <property type="term" value="F:insulin-like growth factor receptor binding"/>
    <property type="evidence" value="ECO:0007669"/>
    <property type="project" value="TreeGrafter"/>
</dbReference>
<dbReference type="PANTHER" id="PTHR46845">
    <property type="entry name" value="INSULIN-LIKE GROWTH FACTOR I"/>
    <property type="match status" value="1"/>
</dbReference>
<dbReference type="PROSITE" id="PS00262">
    <property type="entry name" value="INSULIN"/>
    <property type="match status" value="1"/>
</dbReference>
<evidence type="ECO:0000256" key="2">
    <source>
        <dbReference type="ARBA" id="ARBA00023157"/>
    </source>
</evidence>
<dbReference type="EMBL" id="JAZGQO010000014">
    <property type="protein sequence ID" value="KAK6170763.1"/>
    <property type="molecule type" value="Genomic_DNA"/>
</dbReference>
<feature type="domain" description="Insulin-like" evidence="5">
    <location>
        <begin position="55"/>
        <end position="130"/>
    </location>
</feature>
<feature type="compositionally biased region" description="Low complexity" evidence="4">
    <location>
        <begin position="148"/>
        <end position="159"/>
    </location>
</feature>
<evidence type="ECO:0000256" key="4">
    <source>
        <dbReference type="SAM" id="MobiDB-lite"/>
    </source>
</evidence>
<comment type="subcellular location">
    <subcellularLocation>
        <location evidence="3">Secreted</location>
    </subcellularLocation>
</comment>
<dbReference type="SMART" id="SM00078">
    <property type="entry name" value="IlGF"/>
    <property type="match status" value="1"/>
</dbReference>
<comment type="caution">
    <text evidence="6">The sequence shown here is derived from an EMBL/GenBank/DDBJ whole genome shotgun (WGS) entry which is preliminary data.</text>
</comment>
<dbReference type="PANTHER" id="PTHR46845:SF1">
    <property type="entry name" value="INSULIN-LIKE GROWTH FACTOR I"/>
    <property type="match status" value="1"/>
</dbReference>
<evidence type="ECO:0000313" key="7">
    <source>
        <dbReference type="Proteomes" id="UP001347796"/>
    </source>
</evidence>